<gene>
    <name evidence="1" type="ORF">HF882_18640</name>
</gene>
<proteinExistence type="predicted"/>
<reference evidence="1 2" key="1">
    <citation type="submission" date="2020-04" db="EMBL/GenBank/DDBJ databases">
        <authorList>
            <person name="Hitch T.C.A."/>
            <person name="Wylensek D."/>
            <person name="Clavel T."/>
        </authorList>
    </citation>
    <scope>NUCLEOTIDE SEQUENCE [LARGE SCALE GENOMIC DNA]</scope>
    <source>
        <strain evidence="1 2">COR2-253-APC-1A</strain>
    </source>
</reference>
<name>A0A848B4J3_9BACT</name>
<protein>
    <recommendedName>
        <fullName evidence="3">PcfJ-like protein</fullName>
    </recommendedName>
</protein>
<dbReference type="EMBL" id="JABAEW010000051">
    <property type="protein sequence ID" value="NMD88610.1"/>
    <property type="molecule type" value="Genomic_DNA"/>
</dbReference>
<dbReference type="RefSeq" id="WP_168963676.1">
    <property type="nucleotide sequence ID" value="NZ_JABAEW010000051.1"/>
</dbReference>
<dbReference type="Proteomes" id="UP000576225">
    <property type="component" value="Unassembled WGS sequence"/>
</dbReference>
<evidence type="ECO:0000313" key="1">
    <source>
        <dbReference type="EMBL" id="NMD88610.1"/>
    </source>
</evidence>
<sequence length="424" mass="50162">MKVPIYDKDFRASVEPPEFGLDLMFRVFILPFGQKTEKRRQQMDDLKIFYECLPHSLRRNWCWQMWKPSIISGDWPRRVRRQEQERRYLDLLKFGLENRFKALYGPLADKSYPTFLWNLAQAVEFREVDLRSPLHFNTHNADRQLRAWLDRSFLDFPLPEWCYGLWKHPMSRFEVKALCRLGQGVSLRDVLKLSKQENCWFHQLPERFSSLSTGCCFCILRSHLHSTAEATAIAEVLTGACRYLEWPVFLHVVRTVSEWLACQKFTLRELQIPVHYWRTQGLFNEHFTLKDRSFRSVCQEADEWLYGIRRPEVLRSWPSHGFSWVRENPDIIFDELLDSDALFREGRQLHHCVGSYQDACRRGCCAIVSMRSLDGKLCATLEIELPGRILVQVKESCNRQPSAVVRRHIKAYVEAVGLIWKRSA</sequence>
<evidence type="ECO:0000313" key="2">
    <source>
        <dbReference type="Proteomes" id="UP000576225"/>
    </source>
</evidence>
<comment type="caution">
    <text evidence="1">The sequence shown here is derived from an EMBL/GenBank/DDBJ whole genome shotgun (WGS) entry which is preliminary data.</text>
</comment>
<dbReference type="InterPro" id="IPR025586">
    <property type="entry name" value="PcfJ"/>
</dbReference>
<evidence type="ECO:0008006" key="3">
    <source>
        <dbReference type="Google" id="ProtNLM"/>
    </source>
</evidence>
<dbReference type="Pfam" id="PF14284">
    <property type="entry name" value="PcfJ"/>
    <property type="match status" value="1"/>
</dbReference>
<dbReference type="AlphaFoldDB" id="A0A848B4J3"/>
<organism evidence="1 2">
    <name type="scientific">Victivallis vadensis</name>
    <dbReference type="NCBI Taxonomy" id="172901"/>
    <lineage>
        <taxon>Bacteria</taxon>
        <taxon>Pseudomonadati</taxon>
        <taxon>Lentisphaerota</taxon>
        <taxon>Lentisphaeria</taxon>
        <taxon>Victivallales</taxon>
        <taxon>Victivallaceae</taxon>
        <taxon>Victivallis</taxon>
    </lineage>
</organism>
<accession>A0A848B4J3</accession>